<feature type="domain" description="PglD N-terminal" evidence="4">
    <location>
        <begin position="7"/>
        <end position="83"/>
    </location>
</feature>
<dbReference type="Gene3D" id="2.160.10.10">
    <property type="entry name" value="Hexapeptide repeat proteins"/>
    <property type="match status" value="1"/>
</dbReference>
<evidence type="ECO:0000259" key="4">
    <source>
        <dbReference type="Pfam" id="PF17836"/>
    </source>
</evidence>
<dbReference type="InterPro" id="IPR020019">
    <property type="entry name" value="AcTrfase_PglD-like"/>
</dbReference>
<proteinExistence type="inferred from homology"/>
<dbReference type="NCBIfam" id="TIGR03570">
    <property type="entry name" value="NeuD_NnaD"/>
    <property type="match status" value="1"/>
</dbReference>
<dbReference type="PANTHER" id="PTHR43300:SF7">
    <property type="entry name" value="UDP-N-ACETYLBACILLOSAMINE N-ACETYLTRANSFERASE"/>
    <property type="match status" value="1"/>
</dbReference>
<dbReference type="EMBL" id="CP134146">
    <property type="protein sequence ID" value="WNC69657.1"/>
    <property type="molecule type" value="Genomic_DNA"/>
</dbReference>
<dbReference type="CDD" id="cd03360">
    <property type="entry name" value="LbH_AT_putative"/>
    <property type="match status" value="1"/>
</dbReference>
<reference evidence="6" key="1">
    <citation type="submission" date="2023-09" db="EMBL/GenBank/DDBJ databases">
        <authorList>
            <person name="Li S."/>
            <person name="Li X."/>
            <person name="Zhang C."/>
            <person name="Zhao Z."/>
        </authorList>
    </citation>
    <scope>NUCLEOTIDE SEQUENCE [LARGE SCALE GENOMIC DNA]</scope>
    <source>
        <strain evidence="6">SQ345</strain>
    </source>
</reference>
<dbReference type="InterPro" id="IPR018357">
    <property type="entry name" value="Hexapep_transf_CS"/>
</dbReference>
<dbReference type="SUPFAM" id="SSF51161">
    <property type="entry name" value="Trimeric LpxA-like enzymes"/>
    <property type="match status" value="1"/>
</dbReference>
<gene>
    <name evidence="5" type="ORF">RI845_05785</name>
</gene>
<comment type="similarity">
    <text evidence="1">Belongs to the transferase hexapeptide repeat family.</text>
</comment>
<protein>
    <submittedName>
        <fullName evidence="5">Acetyltransferase</fullName>
    </submittedName>
</protein>
<organism evidence="5 6">
    <name type="scientific">Thalassotalea nanhaiensis</name>
    <dbReference type="NCBI Taxonomy" id="3065648"/>
    <lineage>
        <taxon>Bacteria</taxon>
        <taxon>Pseudomonadati</taxon>
        <taxon>Pseudomonadota</taxon>
        <taxon>Gammaproteobacteria</taxon>
        <taxon>Alteromonadales</taxon>
        <taxon>Colwelliaceae</taxon>
        <taxon>Thalassotalea</taxon>
    </lineage>
</organism>
<dbReference type="InterPro" id="IPR050179">
    <property type="entry name" value="Trans_hexapeptide_repeat"/>
</dbReference>
<accession>A0ABY9TLP7</accession>
<dbReference type="InterPro" id="IPR041561">
    <property type="entry name" value="PglD_N"/>
</dbReference>
<evidence type="ECO:0000313" key="5">
    <source>
        <dbReference type="EMBL" id="WNC69657.1"/>
    </source>
</evidence>
<keyword evidence="6" id="KW-1185">Reference proteome</keyword>
<sequence length="208" mass="21438">MNNSKKQIALIGGGGHGKVCASIAEELGYTVVFFDDAFPEVGTCGKWPIIGTKKDLIARIEQFDFSFVAIGNCEIRERIQNELVAAGFNIANLISTTASVHSSIKLGKGILIVGNACINIGSSIGDGAIINTNAAVDHDCQISAFAHICPNVALAGEVFVGELTWVGIGSSVIQQLKLGAGSMIGAGSAVINDVPVNTKVAGCPAKPI</sequence>
<dbReference type="InterPro" id="IPR011004">
    <property type="entry name" value="Trimer_LpxA-like_sf"/>
</dbReference>
<evidence type="ECO:0000256" key="1">
    <source>
        <dbReference type="ARBA" id="ARBA00007274"/>
    </source>
</evidence>
<dbReference type="Proteomes" id="UP001248581">
    <property type="component" value="Chromosome"/>
</dbReference>
<dbReference type="PROSITE" id="PS00101">
    <property type="entry name" value="HEXAPEP_TRANSFERASES"/>
    <property type="match status" value="1"/>
</dbReference>
<evidence type="ECO:0000256" key="3">
    <source>
        <dbReference type="ARBA" id="ARBA00022737"/>
    </source>
</evidence>
<evidence type="ECO:0000256" key="2">
    <source>
        <dbReference type="ARBA" id="ARBA00022679"/>
    </source>
</evidence>
<dbReference type="Pfam" id="PF17836">
    <property type="entry name" value="PglD_N"/>
    <property type="match status" value="1"/>
</dbReference>
<dbReference type="RefSeq" id="WP_348388800.1">
    <property type="nucleotide sequence ID" value="NZ_CP134146.1"/>
</dbReference>
<name>A0ABY9TLP7_9GAMM</name>
<keyword evidence="3" id="KW-0677">Repeat</keyword>
<keyword evidence="2" id="KW-0808">Transferase</keyword>
<dbReference type="PANTHER" id="PTHR43300">
    <property type="entry name" value="ACETYLTRANSFERASE"/>
    <property type="match status" value="1"/>
</dbReference>
<dbReference type="Gene3D" id="3.40.50.20">
    <property type="match status" value="1"/>
</dbReference>
<evidence type="ECO:0000313" key="6">
    <source>
        <dbReference type="Proteomes" id="UP001248581"/>
    </source>
</evidence>